<evidence type="ECO:0000256" key="1">
    <source>
        <dbReference type="SAM" id="Phobius"/>
    </source>
</evidence>
<feature type="transmembrane region" description="Helical" evidence="1">
    <location>
        <begin position="303"/>
        <end position="321"/>
    </location>
</feature>
<keyword evidence="1" id="KW-1133">Transmembrane helix</keyword>
<organism evidence="2 3">
    <name type="scientific">Mesorhizobium abyssinicae</name>
    <dbReference type="NCBI Taxonomy" id="1209958"/>
    <lineage>
        <taxon>Bacteria</taxon>
        <taxon>Pseudomonadati</taxon>
        <taxon>Pseudomonadota</taxon>
        <taxon>Alphaproteobacteria</taxon>
        <taxon>Hyphomicrobiales</taxon>
        <taxon>Phyllobacteriaceae</taxon>
        <taxon>Mesorhizobium</taxon>
    </lineage>
</organism>
<feature type="transmembrane region" description="Helical" evidence="1">
    <location>
        <begin position="133"/>
        <end position="152"/>
    </location>
</feature>
<protein>
    <recommendedName>
        <fullName evidence="4">Glycosyltransferase RgtA/B/C/D-like domain-containing protein</fullName>
    </recommendedName>
</protein>
<reference evidence="2 3" key="1">
    <citation type="submission" date="2023-08" db="EMBL/GenBank/DDBJ databases">
        <title>Implementing the SeqCode for naming new Mesorhizobium species isolated from Vachellia karroo root nodules.</title>
        <authorList>
            <person name="Van Lill M."/>
        </authorList>
    </citation>
    <scope>NUCLEOTIDE SEQUENCE [LARGE SCALE GENOMIC DNA]</scope>
    <source>
        <strain evidence="2 3">VK4B</strain>
    </source>
</reference>
<gene>
    <name evidence="2" type="ORF">RFM23_20630</name>
</gene>
<keyword evidence="1" id="KW-0472">Membrane</keyword>
<keyword evidence="3" id="KW-1185">Reference proteome</keyword>
<dbReference type="Proteomes" id="UP001276564">
    <property type="component" value="Unassembled WGS sequence"/>
</dbReference>
<keyword evidence="1" id="KW-0812">Transmembrane</keyword>
<feature type="transmembrane region" description="Helical" evidence="1">
    <location>
        <begin position="327"/>
        <end position="346"/>
    </location>
</feature>
<dbReference type="RefSeq" id="WP_320321201.1">
    <property type="nucleotide sequence ID" value="NZ_JAVIIP010000011.1"/>
</dbReference>
<feature type="transmembrane region" description="Helical" evidence="1">
    <location>
        <begin position="100"/>
        <end position="121"/>
    </location>
</feature>
<feature type="transmembrane region" description="Helical" evidence="1">
    <location>
        <begin position="231"/>
        <end position="248"/>
    </location>
</feature>
<evidence type="ECO:0000313" key="3">
    <source>
        <dbReference type="Proteomes" id="UP001276564"/>
    </source>
</evidence>
<comment type="caution">
    <text evidence="2">The sequence shown here is derived from an EMBL/GenBank/DDBJ whole genome shotgun (WGS) entry which is preliminary data.</text>
</comment>
<dbReference type="EMBL" id="JAVIIP010000011">
    <property type="protein sequence ID" value="MDX8540029.1"/>
    <property type="molecule type" value="Genomic_DNA"/>
</dbReference>
<feature type="transmembrane region" description="Helical" evidence="1">
    <location>
        <begin position="202"/>
        <end position="219"/>
    </location>
</feature>
<sequence>MSRAEPYDKPLAGFGPSSRPAWRIAAPLFLTFLAAAYAAWLAIAVVPTNVDVSWLLVVCERLLNGERLNTDMLETNPPFSIWLYMPFVLLERLTGIAAEFWLALGVVCLGLASLVVCARILTRADPIYRQAGGFWVLAAAVFMVLCFLPDQFGQREQFALIGILPWLALQCARQRQPDFVAGSLAERIVAGLGAGVMVMVKPPHFALAFVVPSLCLAWQRRSPRPILVTENLIGAAMAVFYVASIAIFDRSYLTEVLPLVREVYLPLRAPLLDNLENWPKIVLLLSTAIVVGTGGLRHVHWDTRIALASALGLVPAFLLMGKGWPNHALPMVAITAIAFGLQLLRFGDFPKAGIVRKAALMFGCVLLLQATTRAQYDALTRDSGPIERSVGAIRYSFDQPTIISIASQMQAAFPLTRLVGGRFVSRNPGAWMVSSAQKLVDRTDDPEQKRRLEIIRDQAIGDFAAEIAAKQPDIVLAGPAGNPSWDALMHGDKRIMAALRNYRVLHAEPAITVYRRIQR</sequence>
<name>A0ABU5ARW6_9HYPH</name>
<proteinExistence type="predicted"/>
<evidence type="ECO:0008006" key="4">
    <source>
        <dbReference type="Google" id="ProtNLM"/>
    </source>
</evidence>
<feature type="transmembrane region" description="Helical" evidence="1">
    <location>
        <begin position="21"/>
        <end position="46"/>
    </location>
</feature>
<evidence type="ECO:0000313" key="2">
    <source>
        <dbReference type="EMBL" id="MDX8540029.1"/>
    </source>
</evidence>
<feature type="transmembrane region" description="Helical" evidence="1">
    <location>
        <begin position="278"/>
        <end position="296"/>
    </location>
</feature>
<accession>A0ABU5ARW6</accession>